<keyword evidence="11 15" id="KW-0819">tRNA processing</keyword>
<dbReference type="GO" id="GO:0002939">
    <property type="term" value="P:tRNA N1-guanine methylation"/>
    <property type="evidence" value="ECO:0007669"/>
    <property type="project" value="TreeGrafter"/>
</dbReference>
<comment type="catalytic activity">
    <reaction evidence="14 15">
        <text>guanosine(37) in tRNA + S-adenosyl-L-methionine = N(1)-methylguanosine(37) in tRNA + S-adenosyl-L-homocysteine + H(+)</text>
        <dbReference type="Rhea" id="RHEA:36899"/>
        <dbReference type="Rhea" id="RHEA-COMP:10145"/>
        <dbReference type="Rhea" id="RHEA-COMP:10147"/>
        <dbReference type="ChEBI" id="CHEBI:15378"/>
        <dbReference type="ChEBI" id="CHEBI:57856"/>
        <dbReference type="ChEBI" id="CHEBI:59789"/>
        <dbReference type="ChEBI" id="CHEBI:73542"/>
        <dbReference type="ChEBI" id="CHEBI:74269"/>
        <dbReference type="EC" id="2.1.1.228"/>
    </reaction>
</comment>
<comment type="similarity">
    <text evidence="3 15">Belongs to the RNA methyltransferase TrmD family.</text>
</comment>
<dbReference type="Gene3D" id="3.40.630.30">
    <property type="match status" value="1"/>
</dbReference>
<evidence type="ECO:0000313" key="18">
    <source>
        <dbReference type="EMBL" id="EHM89538.1"/>
    </source>
</evidence>
<evidence type="ECO:0000256" key="11">
    <source>
        <dbReference type="ARBA" id="ARBA00022694"/>
    </source>
</evidence>
<evidence type="ECO:0000256" key="16">
    <source>
        <dbReference type="SAM" id="MobiDB-lite"/>
    </source>
</evidence>
<evidence type="ECO:0000256" key="10">
    <source>
        <dbReference type="ARBA" id="ARBA00022691"/>
    </source>
</evidence>
<dbReference type="PROSITE" id="PS51186">
    <property type="entry name" value="GNAT"/>
    <property type="match status" value="1"/>
</dbReference>
<dbReference type="InterPro" id="IPR029026">
    <property type="entry name" value="tRNA_m1G_MTases_N"/>
</dbReference>
<dbReference type="STRING" id="435830.HMPREF0045_00203"/>
<sequence>MRIDVVTIFPDYLRALDLSLIGKAIDAGKLQLGIHDLRDWTQDRHNTVDDTPAGGGAGMVMRPDVWGKALDQVLALPLTAAPVAEPTYLADAQSVPAAPAPDPLAAPSPLAAAAETTEPGKTAPHGAQEPLHRRVLVIPTPSGQVFTQRVAEELADADQLVFACGRYEGIDARVAEHYQSAGYQVRELSIGDYVLNGGEVATLVMVEAIARLIPGVIGNPTSLVEESHAASGLLEYPVYTRPVSWRGLELDPDLLGGNHKLIARRRRDQALTRTATRRPDMIARLNPATLDRADRALLAQLGWAALDGEHFERIKLRPARAEEIEALVQLGRATFPDACPAFLSDDDVQAFMDATFTPEQVASWVNSDDAALIVAERVASGQLLGYMLVERDLPDGANELVTDPRPRCLESYSQAELGYVCKLYLLPSVRGGGIAGALMDQAKKAAAAWGVKTMWLATHETNRRAQKLYKRCGFKNAGKRSFKVGSATCKDVVMVASL</sequence>
<dbReference type="Proteomes" id="UP000003822">
    <property type="component" value="Unassembled WGS sequence"/>
</dbReference>
<evidence type="ECO:0000256" key="5">
    <source>
        <dbReference type="ARBA" id="ARBA00012807"/>
    </source>
</evidence>
<dbReference type="CDD" id="cd04301">
    <property type="entry name" value="NAT_SF"/>
    <property type="match status" value="1"/>
</dbReference>
<evidence type="ECO:0000256" key="6">
    <source>
        <dbReference type="ARBA" id="ARBA00014679"/>
    </source>
</evidence>
<protein>
    <recommendedName>
        <fullName evidence="6 15">tRNA (guanine-N(1)-)-methyltransferase</fullName>
        <ecNumber evidence="5 15">2.1.1.228</ecNumber>
    </recommendedName>
    <alternativeName>
        <fullName evidence="12 15">M1G-methyltransferase</fullName>
    </alternativeName>
    <alternativeName>
        <fullName evidence="13 15">tRNA [GM37] methyltransferase</fullName>
    </alternativeName>
</protein>
<gene>
    <name evidence="15" type="primary">trmD</name>
    <name evidence="18" type="ORF">HMPREF0045_00203</name>
</gene>
<evidence type="ECO:0000256" key="8">
    <source>
        <dbReference type="ARBA" id="ARBA00022603"/>
    </source>
</evidence>
<dbReference type="CDD" id="cd18080">
    <property type="entry name" value="TrmD-like"/>
    <property type="match status" value="1"/>
</dbReference>
<feature type="binding site" evidence="15">
    <location>
        <position position="165"/>
    </location>
    <ligand>
        <name>S-adenosyl-L-methionine</name>
        <dbReference type="ChEBI" id="CHEBI:59789"/>
    </ligand>
</feature>
<evidence type="ECO:0000256" key="14">
    <source>
        <dbReference type="ARBA" id="ARBA00047783"/>
    </source>
</evidence>
<comment type="function">
    <text evidence="1 15">Specifically methylates guanosine-37 in various tRNAs.</text>
</comment>
<keyword evidence="8 15" id="KW-0489">Methyltransferase</keyword>
<dbReference type="SUPFAM" id="SSF55729">
    <property type="entry name" value="Acyl-CoA N-acyltransferases (Nat)"/>
    <property type="match status" value="1"/>
</dbReference>
<dbReference type="PATRIC" id="fig|435830.3.peg.193"/>
<evidence type="ECO:0000256" key="7">
    <source>
        <dbReference type="ARBA" id="ARBA00022490"/>
    </source>
</evidence>
<dbReference type="AlphaFoldDB" id="G9PCS4"/>
<keyword evidence="19" id="KW-1185">Reference proteome</keyword>
<dbReference type="HAMAP" id="MF_00605">
    <property type="entry name" value="TrmD"/>
    <property type="match status" value="1"/>
</dbReference>
<dbReference type="InterPro" id="IPR016009">
    <property type="entry name" value="tRNA_MeTrfase_TRMD/TRM10"/>
</dbReference>
<dbReference type="Pfam" id="PF00583">
    <property type="entry name" value="Acetyltransf_1"/>
    <property type="match status" value="1"/>
</dbReference>
<dbReference type="GO" id="GO:0052906">
    <property type="term" value="F:tRNA (guanine(37)-N1)-methyltransferase activity"/>
    <property type="evidence" value="ECO:0007669"/>
    <property type="project" value="UniProtKB-UniRule"/>
</dbReference>
<dbReference type="GO" id="GO:0005829">
    <property type="term" value="C:cytosol"/>
    <property type="evidence" value="ECO:0007669"/>
    <property type="project" value="TreeGrafter"/>
</dbReference>
<keyword evidence="10 15" id="KW-0949">S-adenosyl-L-methionine</keyword>
<dbReference type="EC" id="2.1.1.228" evidence="5 15"/>
<dbReference type="InterPro" id="IPR002649">
    <property type="entry name" value="tRNA_m1G_MeTrfase_TrmD"/>
</dbReference>
<evidence type="ECO:0000256" key="15">
    <source>
        <dbReference type="HAMAP-Rule" id="MF_00605"/>
    </source>
</evidence>
<dbReference type="PANTHER" id="PTHR46417:SF1">
    <property type="entry name" value="TRNA (GUANINE-N(1)-)-METHYLTRANSFERASE"/>
    <property type="match status" value="1"/>
</dbReference>
<evidence type="ECO:0000256" key="2">
    <source>
        <dbReference type="ARBA" id="ARBA00004496"/>
    </source>
</evidence>
<organism evidence="18 19">
    <name type="scientific">Actinomyces graevenitzii C83</name>
    <dbReference type="NCBI Taxonomy" id="435830"/>
    <lineage>
        <taxon>Bacteria</taxon>
        <taxon>Bacillati</taxon>
        <taxon>Actinomycetota</taxon>
        <taxon>Actinomycetes</taxon>
        <taxon>Actinomycetales</taxon>
        <taxon>Actinomycetaceae</taxon>
        <taxon>Actinomyces</taxon>
    </lineage>
</organism>
<dbReference type="HOGENOM" id="CLU_047363_3_1_11"/>
<evidence type="ECO:0000256" key="4">
    <source>
        <dbReference type="ARBA" id="ARBA00011738"/>
    </source>
</evidence>
<dbReference type="NCBIfam" id="NF000648">
    <property type="entry name" value="PRK00026.1"/>
    <property type="match status" value="1"/>
</dbReference>
<feature type="domain" description="N-acetyltransferase" evidence="17">
    <location>
        <begin position="314"/>
        <end position="498"/>
    </location>
</feature>
<evidence type="ECO:0000259" key="17">
    <source>
        <dbReference type="PROSITE" id="PS51186"/>
    </source>
</evidence>
<accession>G9PCS4</accession>
<comment type="subcellular location">
    <subcellularLocation>
        <location evidence="2 15">Cytoplasm</location>
    </subcellularLocation>
</comment>
<dbReference type="Pfam" id="PF01746">
    <property type="entry name" value="tRNA_m1G_MT"/>
    <property type="match status" value="2"/>
</dbReference>
<evidence type="ECO:0000256" key="1">
    <source>
        <dbReference type="ARBA" id="ARBA00002634"/>
    </source>
</evidence>
<evidence type="ECO:0000256" key="3">
    <source>
        <dbReference type="ARBA" id="ARBA00007630"/>
    </source>
</evidence>
<dbReference type="EMBL" id="ACRN01000001">
    <property type="protein sequence ID" value="EHM89538.1"/>
    <property type="molecule type" value="Genomic_DNA"/>
</dbReference>
<evidence type="ECO:0000313" key="19">
    <source>
        <dbReference type="Proteomes" id="UP000003822"/>
    </source>
</evidence>
<comment type="caution">
    <text evidence="18">The sequence shown here is derived from an EMBL/GenBank/DDBJ whole genome shotgun (WGS) entry which is preliminary data.</text>
</comment>
<dbReference type="eggNOG" id="COG0336">
    <property type="taxonomic scope" value="Bacteria"/>
</dbReference>
<proteinExistence type="inferred from homology"/>
<name>G9PCS4_9ACTO</name>
<dbReference type="InterPro" id="IPR016181">
    <property type="entry name" value="Acyl_CoA_acyltransferase"/>
</dbReference>
<dbReference type="SUPFAM" id="SSF75217">
    <property type="entry name" value="alpha/beta knot"/>
    <property type="match status" value="2"/>
</dbReference>
<dbReference type="InterPro" id="IPR029028">
    <property type="entry name" value="Alpha/beta_knot_MTases"/>
</dbReference>
<dbReference type="RefSeq" id="WP_005984669.1">
    <property type="nucleotide sequence ID" value="NZ_JH470338.1"/>
</dbReference>
<dbReference type="InterPro" id="IPR000182">
    <property type="entry name" value="GNAT_dom"/>
</dbReference>
<evidence type="ECO:0000256" key="12">
    <source>
        <dbReference type="ARBA" id="ARBA00029736"/>
    </source>
</evidence>
<dbReference type="Gene3D" id="3.40.1280.10">
    <property type="match status" value="2"/>
</dbReference>
<feature type="region of interest" description="Disordered" evidence="16">
    <location>
        <begin position="94"/>
        <end position="130"/>
    </location>
</feature>
<evidence type="ECO:0000256" key="9">
    <source>
        <dbReference type="ARBA" id="ARBA00022679"/>
    </source>
</evidence>
<keyword evidence="7 15" id="KW-0963">Cytoplasm</keyword>
<dbReference type="Gene3D" id="1.10.1270.20">
    <property type="entry name" value="tRNA(m1g37)methyltransferase, domain 2"/>
    <property type="match status" value="1"/>
</dbReference>
<keyword evidence="9 15" id="KW-0808">Transferase</keyword>
<dbReference type="PANTHER" id="PTHR46417">
    <property type="entry name" value="TRNA (GUANINE-N(1)-)-METHYLTRANSFERASE"/>
    <property type="match status" value="1"/>
</dbReference>
<reference evidence="18 19" key="1">
    <citation type="submission" date="2011-10" db="EMBL/GenBank/DDBJ databases">
        <title>The Genome Sequence of Actinomyces graevenitzii C83.</title>
        <authorList>
            <consortium name="The Broad Institute Genome Sequencing Platform"/>
            <consortium name="The Broad Institute Genome Sequencing Center for Infectious Disease"/>
            <person name="Earl A."/>
            <person name="Ward D."/>
            <person name="Feldgarden M."/>
            <person name="Gevers D."/>
            <person name="Sibley C.D."/>
            <person name="Field T.R."/>
            <person name="Grinwis M."/>
            <person name="Eshaghurshan C.S."/>
            <person name="Surette M.G."/>
            <person name="Young S.K."/>
            <person name="Zeng Q."/>
            <person name="Gargeya S."/>
            <person name="Fitzgerald M."/>
            <person name="Haas B."/>
            <person name="Abouelleil A."/>
            <person name="Alvarado L."/>
            <person name="Arachchi H.M."/>
            <person name="Berlin A."/>
            <person name="Brown A."/>
            <person name="Chapman S.B."/>
            <person name="Chen Z."/>
            <person name="Dunbar C."/>
            <person name="Freedman E."/>
            <person name="Gearin G."/>
            <person name="Goldberg J."/>
            <person name="Griggs A."/>
            <person name="Gujja S."/>
            <person name="Heiman D."/>
            <person name="Howarth C."/>
            <person name="Larson L."/>
            <person name="Lui A."/>
            <person name="MacDonald P.J.P."/>
            <person name="Montmayeur A."/>
            <person name="Murphy C."/>
            <person name="Neiman D."/>
            <person name="Pearson M."/>
            <person name="Priest M."/>
            <person name="Roberts A."/>
            <person name="Saif S."/>
            <person name="Shea T."/>
            <person name="Shenoy N."/>
            <person name="Sisk P."/>
            <person name="Stolte C."/>
            <person name="Sykes S."/>
            <person name="Wortman J."/>
            <person name="Nusbaum C."/>
            <person name="Birren B."/>
        </authorList>
    </citation>
    <scope>NUCLEOTIDE SEQUENCE [LARGE SCALE GENOMIC DNA]</scope>
    <source>
        <strain evidence="18 19">C83</strain>
    </source>
</reference>
<dbReference type="OrthoDB" id="9807416at2"/>
<evidence type="ECO:0000256" key="13">
    <source>
        <dbReference type="ARBA" id="ARBA00033392"/>
    </source>
</evidence>
<feature type="binding site" evidence="15">
    <location>
        <begin position="190"/>
        <end position="195"/>
    </location>
    <ligand>
        <name>S-adenosyl-L-methionine</name>
        <dbReference type="ChEBI" id="CHEBI:59789"/>
    </ligand>
</feature>
<dbReference type="GO" id="GO:0016747">
    <property type="term" value="F:acyltransferase activity, transferring groups other than amino-acyl groups"/>
    <property type="evidence" value="ECO:0007669"/>
    <property type="project" value="InterPro"/>
</dbReference>
<comment type="subunit">
    <text evidence="4 15">Homodimer.</text>
</comment>
<dbReference type="InterPro" id="IPR023148">
    <property type="entry name" value="tRNA_m1G_MeTrfase_C_sf"/>
</dbReference>